<dbReference type="OrthoDB" id="10044727at2759"/>
<feature type="region of interest" description="Disordered" evidence="1">
    <location>
        <begin position="47"/>
        <end position="86"/>
    </location>
</feature>
<dbReference type="Proteomes" id="UP000054477">
    <property type="component" value="Unassembled WGS sequence"/>
</dbReference>
<sequence>MHEMDDLMGLFQCNPCSPDSNLKEAPLSTVLVYHMSMNQPSDQFYTGTYPWDDEISNEGDDPPMEQDAKEDGGQSSGEGTGHKDPGFDLFVQRKVEEMMSLLNFYTTRHSYTYGKWGASALQVSVSMGRGRHCAHELAKLVQQFIQDHTFLPTNLYGDWNQSMLVDQDLANDINLYLQEIGKDITAIKLVHFLARPEVKQKHGITKKISERTAHRYLNALGYQYRTPIKGQYADGHEHKDVVWYRDHKFLPNWKIMKRNMGLAQMEKLSNLGITMRQFFMLTTGLGEVGTIKMALQSLTPREKLGKNRDGYMTAEDISTQAEVAMDILTEFYPEYEHIFIYDNAPTHLKCPEGSLSACQMPKNIPKDGHNWGIEVMKRNNNGKAVYLPDGLTVKEKIKM</sequence>
<evidence type="ECO:0000313" key="3">
    <source>
        <dbReference type="Proteomes" id="UP000054477"/>
    </source>
</evidence>
<keyword evidence="3" id="KW-1185">Reference proteome</keyword>
<protein>
    <submittedName>
        <fullName evidence="2">Uncharacterized protein</fullName>
    </submittedName>
</protein>
<organism evidence="2 3">
    <name type="scientific">Laccaria amethystina LaAM-08-1</name>
    <dbReference type="NCBI Taxonomy" id="1095629"/>
    <lineage>
        <taxon>Eukaryota</taxon>
        <taxon>Fungi</taxon>
        <taxon>Dikarya</taxon>
        <taxon>Basidiomycota</taxon>
        <taxon>Agaricomycotina</taxon>
        <taxon>Agaricomycetes</taxon>
        <taxon>Agaricomycetidae</taxon>
        <taxon>Agaricales</taxon>
        <taxon>Agaricineae</taxon>
        <taxon>Hydnangiaceae</taxon>
        <taxon>Laccaria</taxon>
    </lineage>
</organism>
<reference evidence="3" key="2">
    <citation type="submission" date="2015-01" db="EMBL/GenBank/DDBJ databases">
        <title>Evolutionary Origins and Diversification of the Mycorrhizal Mutualists.</title>
        <authorList>
            <consortium name="DOE Joint Genome Institute"/>
            <consortium name="Mycorrhizal Genomics Consortium"/>
            <person name="Kohler A."/>
            <person name="Kuo A."/>
            <person name="Nagy L.G."/>
            <person name="Floudas D."/>
            <person name="Copeland A."/>
            <person name="Barry K.W."/>
            <person name="Cichocki N."/>
            <person name="Veneault-Fourrey C."/>
            <person name="LaButti K."/>
            <person name="Lindquist E.A."/>
            <person name="Lipzen A."/>
            <person name="Lundell T."/>
            <person name="Morin E."/>
            <person name="Murat C."/>
            <person name="Riley R."/>
            <person name="Ohm R."/>
            <person name="Sun H."/>
            <person name="Tunlid A."/>
            <person name="Henrissat B."/>
            <person name="Grigoriev I.V."/>
            <person name="Hibbett D.S."/>
            <person name="Martin F."/>
        </authorList>
    </citation>
    <scope>NUCLEOTIDE SEQUENCE [LARGE SCALE GENOMIC DNA]</scope>
    <source>
        <strain evidence="3">LaAM-08-1</strain>
    </source>
</reference>
<accession>A0A0C9X6U1</accession>
<gene>
    <name evidence="2" type="ORF">K443DRAFT_126024</name>
</gene>
<evidence type="ECO:0000256" key="1">
    <source>
        <dbReference type="SAM" id="MobiDB-lite"/>
    </source>
</evidence>
<reference evidence="2 3" key="1">
    <citation type="submission" date="2014-04" db="EMBL/GenBank/DDBJ databases">
        <authorList>
            <consortium name="DOE Joint Genome Institute"/>
            <person name="Kuo A."/>
            <person name="Kohler A."/>
            <person name="Nagy L.G."/>
            <person name="Floudas D."/>
            <person name="Copeland A."/>
            <person name="Barry K.W."/>
            <person name="Cichocki N."/>
            <person name="Veneault-Fourrey C."/>
            <person name="LaButti K."/>
            <person name="Lindquist E.A."/>
            <person name="Lipzen A."/>
            <person name="Lundell T."/>
            <person name="Morin E."/>
            <person name="Murat C."/>
            <person name="Sun H."/>
            <person name="Tunlid A."/>
            <person name="Henrissat B."/>
            <person name="Grigoriev I.V."/>
            <person name="Hibbett D.S."/>
            <person name="Martin F."/>
            <person name="Nordberg H.P."/>
            <person name="Cantor M.N."/>
            <person name="Hua S.X."/>
        </authorList>
    </citation>
    <scope>NUCLEOTIDE SEQUENCE [LARGE SCALE GENOMIC DNA]</scope>
    <source>
        <strain evidence="2 3">LaAM-08-1</strain>
    </source>
</reference>
<dbReference type="HOGENOM" id="CLU_690916_0_0_1"/>
<feature type="compositionally biased region" description="Acidic residues" evidence="1">
    <location>
        <begin position="51"/>
        <end position="64"/>
    </location>
</feature>
<evidence type="ECO:0000313" key="2">
    <source>
        <dbReference type="EMBL" id="KIJ92137.1"/>
    </source>
</evidence>
<dbReference type="EMBL" id="KN838933">
    <property type="protein sequence ID" value="KIJ92137.1"/>
    <property type="molecule type" value="Genomic_DNA"/>
</dbReference>
<dbReference type="AlphaFoldDB" id="A0A0C9X6U1"/>
<name>A0A0C9X6U1_9AGAR</name>
<proteinExistence type="predicted"/>